<evidence type="ECO:0000256" key="6">
    <source>
        <dbReference type="SAM" id="Phobius"/>
    </source>
</evidence>
<feature type="transmembrane region" description="Helical" evidence="6">
    <location>
        <begin position="42"/>
        <end position="59"/>
    </location>
</feature>
<evidence type="ECO:0000256" key="1">
    <source>
        <dbReference type="ARBA" id="ARBA00004141"/>
    </source>
</evidence>
<evidence type="ECO:0008006" key="9">
    <source>
        <dbReference type="Google" id="ProtNLM"/>
    </source>
</evidence>
<dbReference type="EMBL" id="CAQQ02014989">
    <property type="status" value="NOT_ANNOTATED_CDS"/>
    <property type="molecule type" value="Genomic_DNA"/>
</dbReference>
<evidence type="ECO:0000313" key="7">
    <source>
        <dbReference type="EnsemblMetazoa" id="MESCA004020-PA"/>
    </source>
</evidence>
<dbReference type="PANTHER" id="PTHR45951:SF3">
    <property type="entry name" value="PROTEIN DISPATCHED"/>
    <property type="match status" value="1"/>
</dbReference>
<reference evidence="7" key="2">
    <citation type="submission" date="2015-06" db="UniProtKB">
        <authorList>
            <consortium name="EnsemblMetazoa"/>
        </authorList>
    </citation>
    <scope>IDENTIFICATION</scope>
</reference>
<keyword evidence="3 6" id="KW-1133">Transmembrane helix</keyword>
<keyword evidence="8" id="KW-1185">Reference proteome</keyword>
<dbReference type="EMBL" id="CAQQ02014991">
    <property type="status" value="NOT_ANNOTATED_CDS"/>
    <property type="molecule type" value="Genomic_DNA"/>
</dbReference>
<dbReference type="EMBL" id="CAQQ02014990">
    <property type="status" value="NOT_ANNOTATED_CDS"/>
    <property type="molecule type" value="Genomic_DNA"/>
</dbReference>
<organism evidence="7 8">
    <name type="scientific">Megaselia scalaris</name>
    <name type="common">Humpbacked fly</name>
    <name type="synonym">Phora scalaris</name>
    <dbReference type="NCBI Taxonomy" id="36166"/>
    <lineage>
        <taxon>Eukaryota</taxon>
        <taxon>Metazoa</taxon>
        <taxon>Ecdysozoa</taxon>
        <taxon>Arthropoda</taxon>
        <taxon>Hexapoda</taxon>
        <taxon>Insecta</taxon>
        <taxon>Pterygota</taxon>
        <taxon>Neoptera</taxon>
        <taxon>Endopterygota</taxon>
        <taxon>Diptera</taxon>
        <taxon>Brachycera</taxon>
        <taxon>Muscomorpha</taxon>
        <taxon>Platypezoidea</taxon>
        <taxon>Phoridae</taxon>
        <taxon>Megaseliini</taxon>
        <taxon>Megaselia</taxon>
    </lineage>
</organism>
<dbReference type="EnsemblMetazoa" id="MESCA004020-RA">
    <property type="protein sequence ID" value="MESCA004020-PA"/>
    <property type="gene ID" value="MESCA004020"/>
</dbReference>
<keyword evidence="4 6" id="KW-0472">Membrane</keyword>
<dbReference type="SUPFAM" id="SSF82866">
    <property type="entry name" value="Multidrug efflux transporter AcrB transmembrane domain"/>
    <property type="match status" value="1"/>
</dbReference>
<dbReference type="EMBL" id="CAQQ02014992">
    <property type="status" value="NOT_ANNOTATED_CDS"/>
    <property type="molecule type" value="Genomic_DNA"/>
</dbReference>
<keyword evidence="5" id="KW-0325">Glycoprotein</keyword>
<protein>
    <recommendedName>
        <fullName evidence="9">SSD domain-containing protein</fullName>
    </recommendedName>
</protein>
<dbReference type="Gene3D" id="1.20.1640.10">
    <property type="entry name" value="Multidrug efflux transporter AcrB transmembrane domain"/>
    <property type="match status" value="1"/>
</dbReference>
<dbReference type="Proteomes" id="UP000015102">
    <property type="component" value="Unassembled WGS sequence"/>
</dbReference>
<proteinExistence type="predicted"/>
<keyword evidence="2 6" id="KW-0812">Transmembrane</keyword>
<dbReference type="HOGENOM" id="CLU_1424815_0_0_1"/>
<evidence type="ECO:0000256" key="3">
    <source>
        <dbReference type="ARBA" id="ARBA00022989"/>
    </source>
</evidence>
<feature type="transmembrane region" description="Helical" evidence="6">
    <location>
        <begin position="98"/>
        <end position="119"/>
    </location>
</feature>
<dbReference type="PANTHER" id="PTHR45951">
    <property type="entry name" value="PROTEIN DISPATCHED-RELATED"/>
    <property type="match status" value="1"/>
</dbReference>
<dbReference type="InterPro" id="IPR052081">
    <property type="entry name" value="Dispatched_Hh_regulator"/>
</dbReference>
<name>T1GKJ4_MEGSC</name>
<reference evidence="8" key="1">
    <citation type="submission" date="2013-02" db="EMBL/GenBank/DDBJ databases">
        <authorList>
            <person name="Hughes D."/>
        </authorList>
    </citation>
    <scope>NUCLEOTIDE SEQUENCE</scope>
    <source>
        <strain>Durham</strain>
        <strain evidence="8">NC isolate 2 -- Noor lab</strain>
    </source>
</reference>
<sequence>LQEIFYEWENADLSNDILKVSAFDLGEDFKNELFNELLLADHWLIALGFVFVMVCMWIYTSSIFITIMTILAVLFSLGLAYFLYTFVLQITFFPFMNLLAVVVIIGIGADDAFIFVKIWQTTLTDRNKTPVTQQSSSNKNSKMPLLFVWGVKPIDNGDFLNPKSKGTLEFDNKFSISSTKSQIWLKTFATI</sequence>
<dbReference type="STRING" id="36166.T1GKJ4"/>
<dbReference type="GO" id="GO:0016020">
    <property type="term" value="C:membrane"/>
    <property type="evidence" value="ECO:0007669"/>
    <property type="project" value="UniProtKB-SubCell"/>
</dbReference>
<dbReference type="GO" id="GO:0022857">
    <property type="term" value="F:transmembrane transporter activity"/>
    <property type="evidence" value="ECO:0007669"/>
    <property type="project" value="TreeGrafter"/>
</dbReference>
<feature type="transmembrane region" description="Helical" evidence="6">
    <location>
        <begin position="71"/>
        <end position="92"/>
    </location>
</feature>
<dbReference type="AlphaFoldDB" id="T1GKJ4"/>
<evidence type="ECO:0000313" key="8">
    <source>
        <dbReference type="Proteomes" id="UP000015102"/>
    </source>
</evidence>
<accession>T1GKJ4</accession>
<dbReference type="GO" id="GO:0007224">
    <property type="term" value="P:smoothened signaling pathway"/>
    <property type="evidence" value="ECO:0007669"/>
    <property type="project" value="TreeGrafter"/>
</dbReference>
<comment type="subcellular location">
    <subcellularLocation>
        <location evidence="1">Membrane</location>
        <topology evidence="1">Multi-pass membrane protein</topology>
    </subcellularLocation>
</comment>
<evidence type="ECO:0000256" key="5">
    <source>
        <dbReference type="ARBA" id="ARBA00023180"/>
    </source>
</evidence>
<evidence type="ECO:0000256" key="4">
    <source>
        <dbReference type="ARBA" id="ARBA00023136"/>
    </source>
</evidence>
<evidence type="ECO:0000256" key="2">
    <source>
        <dbReference type="ARBA" id="ARBA00022692"/>
    </source>
</evidence>